<evidence type="ECO:0000313" key="3">
    <source>
        <dbReference type="EMBL" id="KAK0141235.1"/>
    </source>
</evidence>
<accession>A0AA47MJI3</accession>
<dbReference type="PANTHER" id="PTHR47331:SF5">
    <property type="entry name" value="RIBONUCLEASE H"/>
    <property type="match status" value="1"/>
</dbReference>
<protein>
    <recommendedName>
        <fullName evidence="5">Peptidase aspartic putative domain-containing protein</fullName>
    </recommendedName>
</protein>
<dbReference type="PANTHER" id="PTHR47331">
    <property type="entry name" value="PHD-TYPE DOMAIN-CONTAINING PROTEIN"/>
    <property type="match status" value="1"/>
</dbReference>
<dbReference type="Pfam" id="PF03564">
    <property type="entry name" value="DUF1759"/>
    <property type="match status" value="1"/>
</dbReference>
<dbReference type="Proteomes" id="UP001174136">
    <property type="component" value="Unassembled WGS sequence"/>
</dbReference>
<comment type="caution">
    <text evidence="3">The sequence shown here is derived from an EMBL/GenBank/DDBJ whole genome shotgun (WGS) entry which is preliminary data.</text>
</comment>
<feature type="coiled-coil region" evidence="1">
    <location>
        <begin position="139"/>
        <end position="216"/>
    </location>
</feature>
<evidence type="ECO:0000313" key="4">
    <source>
        <dbReference type="Proteomes" id="UP001174136"/>
    </source>
</evidence>
<feature type="region of interest" description="Disordered" evidence="2">
    <location>
        <begin position="525"/>
        <end position="563"/>
    </location>
</feature>
<sequence length="804" mass="90772">MYTRWKYHINGLKRSIKHKEDPEFISEVVTAVETRQVDVNDIYDQIRAIAVPDHEIRRKNDSCYAITKTAKEKARCLITAAGDPEDIPWPETSSVFDCTASTISSLQPTSISKFSDQASLKSAQEKQQAAAEVAATQEVLKIMKSQHECEEEIRELEAEEKKVAVEQEVYERAMEAEKARQKARFVAESSARKRRLEERRKEVERLEELKRHNAAQARLRVYSGVELEDHPALASVDEQGSCVISFVPLQGRVPSIRSSLPHPQGLSHSAAVPQPDILATAPGATNDLVKMLAEAITANRIPIPEPAIFFGDPLQYTDWRMSFHTLIGRKNLPAQEKLFFLRKYVGGLAKRAIDGYSILGTEDAYRAAWGILDDRFGNPFIVGKAYRDKIQSWHKIPSKDSKELQEFVDFLVSVETAMPYVQGLQTLNDCVENQRVVIKLPDWLSSRWNRTATVYQDERKAFPDFKYFVNFLSKEARIACNPITSLQALRSAIIQSAAPLEVFVRNVTNVIQPVCIKIGRETQDPELTKRSPKGAKGLQEEGLSNPTGVWRRSKPYPIESSRKGKTLTRRQSCRCMSTTANPEEEILVYALLDTQSDTTFILKDIADQLHVKQDLVRLKISTVTSIAKVASSHKLYGLQVRGLMADERIKLPVTYTREYIPANKSDIPTCKTAKGWPHLEHLADEMPPELDCEVGLLIGYNCPQVLLPRNVVSGKEGQPFAQKSILGWSIIGYSNFDGDFEDEIGVSHRIISREVYPTTQPPLGFKSEVHFVRRTTVKEILTPEDMIKIFESDFTERTGEDIAI</sequence>
<dbReference type="InterPro" id="IPR005312">
    <property type="entry name" value="DUF1759"/>
</dbReference>
<name>A0AA47MJI3_MERPO</name>
<proteinExistence type="predicted"/>
<evidence type="ECO:0008006" key="5">
    <source>
        <dbReference type="Google" id="ProtNLM"/>
    </source>
</evidence>
<organism evidence="3 4">
    <name type="scientific">Merluccius polli</name>
    <name type="common">Benguela hake</name>
    <name type="synonym">Merluccius cadenati</name>
    <dbReference type="NCBI Taxonomy" id="89951"/>
    <lineage>
        <taxon>Eukaryota</taxon>
        <taxon>Metazoa</taxon>
        <taxon>Chordata</taxon>
        <taxon>Craniata</taxon>
        <taxon>Vertebrata</taxon>
        <taxon>Euteleostomi</taxon>
        <taxon>Actinopterygii</taxon>
        <taxon>Neopterygii</taxon>
        <taxon>Teleostei</taxon>
        <taxon>Neoteleostei</taxon>
        <taxon>Acanthomorphata</taxon>
        <taxon>Zeiogadaria</taxon>
        <taxon>Gadariae</taxon>
        <taxon>Gadiformes</taxon>
        <taxon>Gadoidei</taxon>
        <taxon>Merlucciidae</taxon>
        <taxon>Merluccius</taxon>
    </lineage>
</organism>
<evidence type="ECO:0000256" key="2">
    <source>
        <dbReference type="SAM" id="MobiDB-lite"/>
    </source>
</evidence>
<keyword evidence="1" id="KW-0175">Coiled coil</keyword>
<reference evidence="3" key="1">
    <citation type="journal article" date="2023" name="Front. Mar. Sci.">
        <title>A new Merluccius polli reference genome to investigate the effects of global change in West African waters.</title>
        <authorList>
            <person name="Mateo J.L."/>
            <person name="Blanco-Fernandez C."/>
            <person name="Garcia-Vazquez E."/>
            <person name="Machado-Schiaffino G."/>
        </authorList>
    </citation>
    <scope>NUCLEOTIDE SEQUENCE</scope>
    <source>
        <strain evidence="3">C29</strain>
        <tissue evidence="3">Fin</tissue>
    </source>
</reference>
<dbReference type="AlphaFoldDB" id="A0AA47MJI3"/>
<dbReference type="EMBL" id="JAOPHQ010003979">
    <property type="protein sequence ID" value="KAK0141235.1"/>
    <property type="molecule type" value="Genomic_DNA"/>
</dbReference>
<keyword evidence="4" id="KW-1185">Reference proteome</keyword>
<gene>
    <name evidence="3" type="ORF">N1851_021749</name>
</gene>
<evidence type="ECO:0000256" key="1">
    <source>
        <dbReference type="SAM" id="Coils"/>
    </source>
</evidence>